<reference evidence="3" key="1">
    <citation type="submission" date="2013-09" db="EMBL/GenBank/DDBJ databases">
        <title>Corchorus olitorius genome sequencing.</title>
        <authorList>
            <person name="Alam M."/>
            <person name="Haque M.S."/>
            <person name="Islam M.S."/>
            <person name="Emdad E.M."/>
            <person name="Islam M.M."/>
            <person name="Ahmed B."/>
            <person name="Halim A."/>
            <person name="Hossen Q.M.M."/>
            <person name="Hossain M.Z."/>
            <person name="Ahmed R."/>
            <person name="Khan M.M."/>
            <person name="Islam R."/>
            <person name="Rashid M.M."/>
            <person name="Khan S.A."/>
            <person name="Rahman M.S."/>
            <person name="Alam M."/>
            <person name="Yahiya A.S."/>
            <person name="Khan M.S."/>
            <person name="Azam M.S."/>
            <person name="Haque T."/>
            <person name="Lashkar M.Z.H."/>
            <person name="Akhand A.I."/>
            <person name="Morshed G."/>
            <person name="Roy S."/>
            <person name="Uddin K.S."/>
            <person name="Rabeya T."/>
            <person name="Hossain A.S."/>
            <person name="Chowdhury A."/>
            <person name="Snigdha A.R."/>
            <person name="Mortoza M.S."/>
            <person name="Matin S.A."/>
            <person name="Hoque S.M.E."/>
            <person name="Islam M.K."/>
            <person name="Roy D.K."/>
            <person name="Haider R."/>
            <person name="Moosa M.M."/>
            <person name="Elias S.M."/>
            <person name="Hasan A.M."/>
            <person name="Jahan S."/>
            <person name="Shafiuddin M."/>
            <person name="Mahmood N."/>
            <person name="Shommy N.S."/>
        </authorList>
    </citation>
    <scope>NUCLEOTIDE SEQUENCE [LARGE SCALE GENOMIC DNA]</scope>
    <source>
        <strain evidence="3">cv. O-4</strain>
    </source>
</reference>
<keyword evidence="3" id="KW-1185">Reference proteome</keyword>
<evidence type="ECO:0000313" key="2">
    <source>
        <dbReference type="EMBL" id="OMO70034.1"/>
    </source>
</evidence>
<sequence>MEIWNRVGSAIEAVLEGKSSDCCLRFGNRVGFSQDLSQAKEASTKANRSEEVQKSIKVTGWAPSPLGEHPTAICHPPTCCQASADAHGRISQVLRRISQVPGRTGGIEERFVAEVTRQWAAWIILAALATITILATTGTLNIKEAYTVVSFIGGSVLTMCGNSVPGFFKNARYICIEDL</sequence>
<accession>A0A1R3HID8</accession>
<feature type="transmembrane region" description="Helical" evidence="1">
    <location>
        <begin position="145"/>
        <end position="164"/>
    </location>
</feature>
<feature type="transmembrane region" description="Helical" evidence="1">
    <location>
        <begin position="119"/>
        <end position="139"/>
    </location>
</feature>
<keyword evidence="1" id="KW-0812">Transmembrane</keyword>
<evidence type="ECO:0000313" key="3">
    <source>
        <dbReference type="Proteomes" id="UP000187203"/>
    </source>
</evidence>
<organism evidence="2 3">
    <name type="scientific">Corchorus olitorius</name>
    <dbReference type="NCBI Taxonomy" id="93759"/>
    <lineage>
        <taxon>Eukaryota</taxon>
        <taxon>Viridiplantae</taxon>
        <taxon>Streptophyta</taxon>
        <taxon>Embryophyta</taxon>
        <taxon>Tracheophyta</taxon>
        <taxon>Spermatophyta</taxon>
        <taxon>Magnoliopsida</taxon>
        <taxon>eudicotyledons</taxon>
        <taxon>Gunneridae</taxon>
        <taxon>Pentapetalae</taxon>
        <taxon>rosids</taxon>
        <taxon>malvids</taxon>
        <taxon>Malvales</taxon>
        <taxon>Malvaceae</taxon>
        <taxon>Grewioideae</taxon>
        <taxon>Apeibeae</taxon>
        <taxon>Corchorus</taxon>
    </lineage>
</organism>
<keyword evidence="1" id="KW-0472">Membrane</keyword>
<comment type="caution">
    <text evidence="2">The sequence shown here is derived from an EMBL/GenBank/DDBJ whole genome shotgun (WGS) entry which is preliminary data.</text>
</comment>
<gene>
    <name evidence="2" type="ORF">COLO4_28808</name>
</gene>
<protein>
    <submittedName>
        <fullName evidence="2">Uncharacterized protein</fullName>
    </submittedName>
</protein>
<name>A0A1R3HID8_9ROSI</name>
<evidence type="ECO:0000256" key="1">
    <source>
        <dbReference type="SAM" id="Phobius"/>
    </source>
</evidence>
<dbReference type="Proteomes" id="UP000187203">
    <property type="component" value="Unassembled WGS sequence"/>
</dbReference>
<dbReference type="EMBL" id="AWUE01020064">
    <property type="protein sequence ID" value="OMO70034.1"/>
    <property type="molecule type" value="Genomic_DNA"/>
</dbReference>
<dbReference type="AlphaFoldDB" id="A0A1R3HID8"/>
<proteinExistence type="predicted"/>
<keyword evidence="1" id="KW-1133">Transmembrane helix</keyword>